<dbReference type="SUPFAM" id="SSF55729">
    <property type="entry name" value="Acyl-CoA N-acyltransferases (Nat)"/>
    <property type="match status" value="1"/>
</dbReference>
<dbReference type="InterPro" id="IPR016181">
    <property type="entry name" value="Acyl_CoA_acyltransferase"/>
</dbReference>
<accession>A0A5N5XED1</accession>
<dbReference type="Proteomes" id="UP000326565">
    <property type="component" value="Unassembled WGS sequence"/>
</dbReference>
<keyword evidence="3" id="KW-0012">Acyltransferase</keyword>
<sequence length="243" mass="26912">MTTSTLPLGPKVTLPTAKTPTPETLPGQTITLTPLDESHIRDLWFLTGGDDNPQKSALWTYLPEGPHATLSSFTTSLTAKTTSTDPLFYTILSTTTSKPLGLISLLSIVPSQLRLEIGWVLFAPPLQRTTGATEAVYLLLRYAFEELGYRRVEWKCNALNEGSRRAALRLGFTFEGVFRQHMVVKGRNRDTAWFSVVGEEWVDGGVKGGLEGWLSEGNFDERGAQRRRLEDIRGEVLSGEVGR</sequence>
<dbReference type="AlphaFoldDB" id="A0A5N5XED1"/>
<organism evidence="3 4">
    <name type="scientific">Aspergillus leporis</name>
    <dbReference type="NCBI Taxonomy" id="41062"/>
    <lineage>
        <taxon>Eukaryota</taxon>
        <taxon>Fungi</taxon>
        <taxon>Dikarya</taxon>
        <taxon>Ascomycota</taxon>
        <taxon>Pezizomycotina</taxon>
        <taxon>Eurotiomycetes</taxon>
        <taxon>Eurotiomycetidae</taxon>
        <taxon>Eurotiales</taxon>
        <taxon>Aspergillaceae</taxon>
        <taxon>Aspergillus</taxon>
        <taxon>Aspergillus subgen. Circumdati</taxon>
    </lineage>
</organism>
<dbReference type="EMBL" id="ML732153">
    <property type="protein sequence ID" value="KAB8079103.1"/>
    <property type="molecule type" value="Genomic_DNA"/>
</dbReference>
<evidence type="ECO:0000313" key="3">
    <source>
        <dbReference type="EMBL" id="KAB8079103.1"/>
    </source>
</evidence>
<keyword evidence="3" id="KW-0808">Transferase</keyword>
<keyword evidence="4" id="KW-1185">Reference proteome</keyword>
<reference evidence="3 4" key="1">
    <citation type="submission" date="2019-04" db="EMBL/GenBank/DDBJ databases">
        <title>Friends and foes A comparative genomics study of 23 Aspergillus species from section Flavi.</title>
        <authorList>
            <consortium name="DOE Joint Genome Institute"/>
            <person name="Kjaerbolling I."/>
            <person name="Vesth T."/>
            <person name="Frisvad J.C."/>
            <person name="Nybo J.L."/>
            <person name="Theobald S."/>
            <person name="Kildgaard S."/>
            <person name="Isbrandt T."/>
            <person name="Kuo A."/>
            <person name="Sato A."/>
            <person name="Lyhne E.K."/>
            <person name="Kogle M.E."/>
            <person name="Wiebenga A."/>
            <person name="Kun R.S."/>
            <person name="Lubbers R.J."/>
            <person name="Makela M.R."/>
            <person name="Barry K."/>
            <person name="Chovatia M."/>
            <person name="Clum A."/>
            <person name="Daum C."/>
            <person name="Haridas S."/>
            <person name="He G."/>
            <person name="LaButti K."/>
            <person name="Lipzen A."/>
            <person name="Mondo S."/>
            <person name="Riley R."/>
            <person name="Salamov A."/>
            <person name="Simmons B.A."/>
            <person name="Magnuson J.K."/>
            <person name="Henrissat B."/>
            <person name="Mortensen U.H."/>
            <person name="Larsen T.O."/>
            <person name="Devries R.P."/>
            <person name="Grigoriev I.V."/>
            <person name="Machida M."/>
            <person name="Baker S.E."/>
            <person name="Andersen M.R."/>
        </authorList>
    </citation>
    <scope>NUCLEOTIDE SEQUENCE [LARGE SCALE GENOMIC DNA]</scope>
    <source>
        <strain evidence="3 4">CBS 151.66</strain>
    </source>
</reference>
<name>A0A5N5XED1_9EURO</name>
<feature type="domain" description="N-acetyltransferase" evidence="2">
    <location>
        <begin position="30"/>
        <end position="190"/>
    </location>
</feature>
<evidence type="ECO:0000259" key="2">
    <source>
        <dbReference type="PROSITE" id="PS51186"/>
    </source>
</evidence>
<dbReference type="InterPro" id="IPR000182">
    <property type="entry name" value="GNAT_dom"/>
</dbReference>
<evidence type="ECO:0000256" key="1">
    <source>
        <dbReference type="SAM" id="MobiDB-lite"/>
    </source>
</evidence>
<feature type="region of interest" description="Disordered" evidence="1">
    <location>
        <begin position="1"/>
        <end position="24"/>
    </location>
</feature>
<gene>
    <name evidence="3" type="ORF">BDV29DRAFT_152233</name>
</gene>
<evidence type="ECO:0000313" key="4">
    <source>
        <dbReference type="Proteomes" id="UP000326565"/>
    </source>
</evidence>
<dbReference type="PROSITE" id="PS51186">
    <property type="entry name" value="GNAT"/>
    <property type="match status" value="1"/>
</dbReference>
<dbReference type="PANTHER" id="PTHR43441:SF2">
    <property type="entry name" value="FAMILY ACETYLTRANSFERASE, PUTATIVE (AFU_ORTHOLOGUE AFUA_7G00850)-RELATED"/>
    <property type="match status" value="1"/>
</dbReference>
<dbReference type="OrthoDB" id="41238at2759"/>
<dbReference type="InterPro" id="IPR051908">
    <property type="entry name" value="Ribosomal_N-acetyltransferase"/>
</dbReference>
<proteinExistence type="predicted"/>
<dbReference type="Pfam" id="PF13302">
    <property type="entry name" value="Acetyltransf_3"/>
    <property type="match status" value="1"/>
</dbReference>
<dbReference type="Gene3D" id="3.40.630.30">
    <property type="match status" value="1"/>
</dbReference>
<dbReference type="PANTHER" id="PTHR43441">
    <property type="entry name" value="RIBOSOMAL-PROTEIN-SERINE ACETYLTRANSFERASE"/>
    <property type="match status" value="1"/>
</dbReference>
<dbReference type="GO" id="GO:1990189">
    <property type="term" value="F:protein N-terminal-serine acetyltransferase activity"/>
    <property type="evidence" value="ECO:0007669"/>
    <property type="project" value="TreeGrafter"/>
</dbReference>
<dbReference type="GO" id="GO:0008999">
    <property type="term" value="F:protein-N-terminal-alanine acetyltransferase activity"/>
    <property type="evidence" value="ECO:0007669"/>
    <property type="project" value="TreeGrafter"/>
</dbReference>
<dbReference type="FunFam" id="3.40.630.30:FF:000047">
    <property type="entry name" value="Acetyltransferase, GNAT family"/>
    <property type="match status" value="1"/>
</dbReference>
<protein>
    <submittedName>
        <fullName evidence="3">Acyl-CoA N-acyltransferase</fullName>
    </submittedName>
</protein>